<dbReference type="Proteomes" id="UP001642502">
    <property type="component" value="Unassembled WGS sequence"/>
</dbReference>
<evidence type="ECO:0000256" key="1">
    <source>
        <dbReference type="SAM" id="MobiDB-lite"/>
    </source>
</evidence>
<gene>
    <name evidence="2" type="ORF">SEPCBS119000_000467</name>
</gene>
<proteinExistence type="predicted"/>
<organism evidence="2 3">
    <name type="scientific">Sporothrix epigloea</name>
    <dbReference type="NCBI Taxonomy" id="1892477"/>
    <lineage>
        <taxon>Eukaryota</taxon>
        <taxon>Fungi</taxon>
        <taxon>Dikarya</taxon>
        <taxon>Ascomycota</taxon>
        <taxon>Pezizomycotina</taxon>
        <taxon>Sordariomycetes</taxon>
        <taxon>Sordariomycetidae</taxon>
        <taxon>Ophiostomatales</taxon>
        <taxon>Ophiostomataceae</taxon>
        <taxon>Sporothrix</taxon>
    </lineage>
</organism>
<keyword evidence="3" id="KW-1185">Reference proteome</keyword>
<protein>
    <submittedName>
        <fullName evidence="2">Uncharacterized protein</fullName>
    </submittedName>
</protein>
<name>A0ABP0D5C5_9PEZI</name>
<accession>A0ABP0D5C5</accession>
<comment type="caution">
    <text evidence="2">The sequence shown here is derived from an EMBL/GenBank/DDBJ whole genome shotgun (WGS) entry which is preliminary data.</text>
</comment>
<feature type="region of interest" description="Disordered" evidence="1">
    <location>
        <begin position="1"/>
        <end position="20"/>
    </location>
</feature>
<reference evidence="2 3" key="1">
    <citation type="submission" date="2024-01" db="EMBL/GenBank/DDBJ databases">
        <authorList>
            <person name="Allen C."/>
            <person name="Tagirdzhanova G."/>
        </authorList>
    </citation>
    <scope>NUCLEOTIDE SEQUENCE [LARGE SCALE GENOMIC DNA]</scope>
    <source>
        <strain evidence="2 3">CBS 119000</strain>
    </source>
</reference>
<dbReference type="EMBL" id="CAWUON010000003">
    <property type="protein sequence ID" value="CAK7263406.1"/>
    <property type="molecule type" value="Genomic_DNA"/>
</dbReference>
<evidence type="ECO:0000313" key="3">
    <source>
        <dbReference type="Proteomes" id="UP001642502"/>
    </source>
</evidence>
<evidence type="ECO:0000313" key="2">
    <source>
        <dbReference type="EMBL" id="CAK7263406.1"/>
    </source>
</evidence>
<sequence length="79" mass="8549">MAEKRPLLLSTPMAESSGWSGVCFEEDSTAQPAHLQDEWPPAEKSVGEPWWAGVQDAKEWLLACGEEFDNGADESAAAV</sequence>